<feature type="signal peptide" evidence="1">
    <location>
        <begin position="1"/>
        <end position="21"/>
    </location>
</feature>
<feature type="chain" id="PRO_5020672035" evidence="1">
    <location>
        <begin position="22"/>
        <end position="396"/>
    </location>
</feature>
<name>A0A4R9I2C5_9LEPT</name>
<gene>
    <name evidence="2" type="ORF">EHQ24_16535</name>
</gene>
<dbReference type="AlphaFoldDB" id="A0A4R9I2C5"/>
<reference evidence="2" key="1">
    <citation type="journal article" date="2019" name="PLoS Negl. Trop. Dis.">
        <title>Revisiting the worldwide diversity of Leptospira species in the environment.</title>
        <authorList>
            <person name="Vincent A.T."/>
            <person name="Schiettekatte O."/>
            <person name="Bourhy P."/>
            <person name="Veyrier F.J."/>
            <person name="Picardeau M."/>
        </authorList>
    </citation>
    <scope>NUCLEOTIDE SEQUENCE [LARGE SCALE GENOMIC DNA]</scope>
    <source>
        <strain evidence="2">201800287</strain>
    </source>
</reference>
<dbReference type="RefSeq" id="WP_135602726.1">
    <property type="nucleotide sequence ID" value="NZ_RQFK01000028.1"/>
</dbReference>
<protein>
    <submittedName>
        <fullName evidence="2">Uncharacterized protein</fullName>
    </submittedName>
</protein>
<dbReference type="Proteomes" id="UP000298009">
    <property type="component" value="Unassembled WGS sequence"/>
</dbReference>
<dbReference type="EMBL" id="RQFK01000028">
    <property type="protein sequence ID" value="TGK79153.1"/>
    <property type="molecule type" value="Genomic_DNA"/>
</dbReference>
<keyword evidence="3" id="KW-1185">Reference proteome</keyword>
<evidence type="ECO:0000256" key="1">
    <source>
        <dbReference type="SAM" id="SignalP"/>
    </source>
</evidence>
<organism evidence="2 3">
    <name type="scientific">Leptospira noumeaensis</name>
    <dbReference type="NCBI Taxonomy" id="2484964"/>
    <lineage>
        <taxon>Bacteria</taxon>
        <taxon>Pseudomonadati</taxon>
        <taxon>Spirochaetota</taxon>
        <taxon>Spirochaetia</taxon>
        <taxon>Leptospirales</taxon>
        <taxon>Leptospiraceae</taxon>
        <taxon>Leptospira</taxon>
    </lineage>
</organism>
<accession>A0A4R9I2C5</accession>
<sequence>MRSFYFSIVLLVLLQTISCNPQSTKNELSPALLLFSSLGNENSSTLEDKFQSIQVTTLYRKDGIFQFQDILIEYKLKNSKENSETVEAFFGNPNEISYNTQTNKISGQISQKEDLFQTNSIVFSYSDFTKRFKVFLTLKKDGNIVSLKELTTTPPNPPNIPPNSITIPQINYENNRSLIGGTEYQVIRVKFESGSDLSTFTRLNAYIGRPNIISMAADNFNVVNYISAASYNDSLNYFLFLTPELNASYTIIVVGSNDTVKGNRSVNTVPPPPPPSPCAGSVNAPTTIGNCATHCLVVDLVGNQMQFTAKTSIGTTTEEYLSLDMASTTPSGGVGPTTLAWSEFFSPIAIGDYETDLRTFDVTTYNHSCVALSSYLVLDGLDGFRDSYISGKINVP</sequence>
<proteinExistence type="predicted"/>
<evidence type="ECO:0000313" key="2">
    <source>
        <dbReference type="EMBL" id="TGK79153.1"/>
    </source>
</evidence>
<keyword evidence="1" id="KW-0732">Signal</keyword>
<dbReference type="OrthoDB" id="345769at2"/>
<evidence type="ECO:0000313" key="3">
    <source>
        <dbReference type="Proteomes" id="UP000298009"/>
    </source>
</evidence>
<comment type="caution">
    <text evidence="2">The sequence shown here is derived from an EMBL/GenBank/DDBJ whole genome shotgun (WGS) entry which is preliminary data.</text>
</comment>